<sequence length="152" mass="17756">MRQHKWLEFLKDYTFNLSHHPGKANIVVNALSRKSFYGHLRDSSLVYEVTLKSMKLDMLKIGRVITHEKQIGVKIRIDEVMRFSDKIHVMDVTKLWIRLSSGLSAQLGAVMMYQNHRKIEVYLEEIARIHCVSLSGVSNRKLKFTLRFGRVV</sequence>
<evidence type="ECO:0000313" key="2">
    <source>
        <dbReference type="Proteomes" id="UP000257109"/>
    </source>
</evidence>
<dbReference type="OrthoDB" id="1435064at2759"/>
<evidence type="ECO:0000313" key="1">
    <source>
        <dbReference type="EMBL" id="RDY06535.1"/>
    </source>
</evidence>
<name>A0A371HUR2_MUCPR</name>
<reference evidence="1" key="1">
    <citation type="submission" date="2018-05" db="EMBL/GenBank/DDBJ databases">
        <title>Draft genome of Mucuna pruriens seed.</title>
        <authorList>
            <person name="Nnadi N.E."/>
            <person name="Vos R."/>
            <person name="Hasami M.H."/>
            <person name="Devisetty U.K."/>
            <person name="Aguiy J.C."/>
        </authorList>
    </citation>
    <scope>NUCLEOTIDE SEQUENCE [LARGE SCALE GENOMIC DNA]</scope>
    <source>
        <strain evidence="1">JCA_2017</strain>
    </source>
</reference>
<organism evidence="1 2">
    <name type="scientific">Mucuna pruriens</name>
    <name type="common">Velvet bean</name>
    <name type="synonym">Dolichos pruriens</name>
    <dbReference type="NCBI Taxonomy" id="157652"/>
    <lineage>
        <taxon>Eukaryota</taxon>
        <taxon>Viridiplantae</taxon>
        <taxon>Streptophyta</taxon>
        <taxon>Embryophyta</taxon>
        <taxon>Tracheophyta</taxon>
        <taxon>Spermatophyta</taxon>
        <taxon>Magnoliopsida</taxon>
        <taxon>eudicotyledons</taxon>
        <taxon>Gunneridae</taxon>
        <taxon>Pentapetalae</taxon>
        <taxon>rosids</taxon>
        <taxon>fabids</taxon>
        <taxon>Fabales</taxon>
        <taxon>Fabaceae</taxon>
        <taxon>Papilionoideae</taxon>
        <taxon>50 kb inversion clade</taxon>
        <taxon>NPAAA clade</taxon>
        <taxon>indigoferoid/millettioid clade</taxon>
        <taxon>Phaseoleae</taxon>
        <taxon>Mucuna</taxon>
    </lineage>
</organism>
<protein>
    <submittedName>
        <fullName evidence="1">Uncharacterized protein</fullName>
    </submittedName>
</protein>
<dbReference type="EMBL" id="QJKJ01001670">
    <property type="protein sequence ID" value="RDY06535.1"/>
    <property type="molecule type" value="Genomic_DNA"/>
</dbReference>
<comment type="caution">
    <text evidence="1">The sequence shown here is derived from an EMBL/GenBank/DDBJ whole genome shotgun (WGS) entry which is preliminary data.</text>
</comment>
<gene>
    <name evidence="1" type="ORF">CR513_09469</name>
</gene>
<keyword evidence="2" id="KW-1185">Reference proteome</keyword>
<feature type="non-terminal residue" evidence="1">
    <location>
        <position position="1"/>
    </location>
</feature>
<dbReference type="AlphaFoldDB" id="A0A371HUR2"/>
<dbReference type="Proteomes" id="UP000257109">
    <property type="component" value="Unassembled WGS sequence"/>
</dbReference>
<proteinExistence type="predicted"/>
<accession>A0A371HUR2</accession>